<protein>
    <submittedName>
        <fullName evidence="2">Uncharacterized protein</fullName>
    </submittedName>
</protein>
<evidence type="ECO:0000256" key="1">
    <source>
        <dbReference type="SAM" id="MobiDB-lite"/>
    </source>
</evidence>
<name>A0A917DIH4_9MICO</name>
<evidence type="ECO:0000313" key="2">
    <source>
        <dbReference type="EMBL" id="GGD38617.1"/>
    </source>
</evidence>
<proteinExistence type="predicted"/>
<keyword evidence="3" id="KW-1185">Reference proteome</keyword>
<sequence length="73" mass="7947">MIPDRFMGADTLEARRRMWETILSRDPLPGALGSLVLERDRAAVARQVDGLAFAAPSDPDATKGLTPARDLNL</sequence>
<comment type="caution">
    <text evidence="2">The sequence shown here is derived from an EMBL/GenBank/DDBJ whole genome shotgun (WGS) entry which is preliminary data.</text>
</comment>
<dbReference type="EMBL" id="BMHO01000001">
    <property type="protein sequence ID" value="GGD38617.1"/>
    <property type="molecule type" value="Genomic_DNA"/>
</dbReference>
<feature type="region of interest" description="Disordered" evidence="1">
    <location>
        <begin position="54"/>
        <end position="73"/>
    </location>
</feature>
<reference evidence="2" key="1">
    <citation type="journal article" date="2014" name="Int. J. Syst. Evol. Microbiol.">
        <title>Complete genome sequence of Corynebacterium casei LMG S-19264T (=DSM 44701T), isolated from a smear-ripened cheese.</title>
        <authorList>
            <consortium name="US DOE Joint Genome Institute (JGI-PGF)"/>
            <person name="Walter F."/>
            <person name="Albersmeier A."/>
            <person name="Kalinowski J."/>
            <person name="Ruckert C."/>
        </authorList>
    </citation>
    <scope>NUCLEOTIDE SEQUENCE</scope>
    <source>
        <strain evidence="2">CGMCC 1.15152</strain>
    </source>
</reference>
<gene>
    <name evidence="2" type="ORF">GCM10010915_19310</name>
</gene>
<evidence type="ECO:0000313" key="3">
    <source>
        <dbReference type="Proteomes" id="UP000633205"/>
    </source>
</evidence>
<dbReference type="Proteomes" id="UP000633205">
    <property type="component" value="Unassembled WGS sequence"/>
</dbReference>
<accession>A0A917DIH4</accession>
<dbReference type="AlphaFoldDB" id="A0A917DIH4"/>
<reference evidence="2" key="2">
    <citation type="submission" date="2020-09" db="EMBL/GenBank/DDBJ databases">
        <authorList>
            <person name="Sun Q."/>
            <person name="Zhou Y."/>
        </authorList>
    </citation>
    <scope>NUCLEOTIDE SEQUENCE</scope>
    <source>
        <strain evidence="2">CGMCC 1.15152</strain>
    </source>
</reference>
<organism evidence="2 3">
    <name type="scientific">Microbacterium faecale</name>
    <dbReference type="NCBI Taxonomy" id="1804630"/>
    <lineage>
        <taxon>Bacteria</taxon>
        <taxon>Bacillati</taxon>
        <taxon>Actinomycetota</taxon>
        <taxon>Actinomycetes</taxon>
        <taxon>Micrococcales</taxon>
        <taxon>Microbacteriaceae</taxon>
        <taxon>Microbacterium</taxon>
    </lineage>
</organism>